<comment type="caution">
    <text evidence="3">The sequence shown here is derived from an EMBL/GenBank/DDBJ whole genome shotgun (WGS) entry which is preliminary data.</text>
</comment>
<dbReference type="Pfam" id="PF02636">
    <property type="entry name" value="Methyltransf_28"/>
    <property type="match status" value="1"/>
</dbReference>
<keyword evidence="4" id="KW-1185">Reference proteome</keyword>
<dbReference type="EMBL" id="NXIF01000003">
    <property type="protein sequence ID" value="PKI82167.1"/>
    <property type="molecule type" value="Genomic_DNA"/>
</dbReference>
<dbReference type="SUPFAM" id="SSF53335">
    <property type="entry name" value="S-adenosyl-L-methionine-dependent methyltransferases"/>
    <property type="match status" value="1"/>
</dbReference>
<sequence>MKKFSDFMNSWLYAKDGYYATYKQIGKEGDFFTSVSTSSFFGGAIANKILCLIKQEKLSKDATIVEIGAHHGYLLADIIQFIYTFDAQLLKSLNFVIIERFENLKKIQKKYLYDCFGDEINLTFYDDIKSFKTKEAFVVANEIFDAFACELVYTKNDNLYQAFTQNNKIHFEPCKDENLIKHCKKYNIKKGEVCLEYKTFIDTLLKNIHKLFFLTFDYGDKYPRNDFSCRVYKNHKVHAIFEDNLDLNSLYKNSDITYDVHFNYLSELFSSCKSIDFNTQANRLIEFEITKLLSILKKHVSYETYLKETQKVKILLEPTGMGDRFKSLFIYK</sequence>
<dbReference type="InterPro" id="IPR003788">
    <property type="entry name" value="NDUFAF7"/>
</dbReference>
<dbReference type="InterPro" id="IPR029063">
    <property type="entry name" value="SAM-dependent_MTases_sf"/>
</dbReference>
<dbReference type="AlphaFoldDB" id="A0A2N1J6G2"/>
<keyword evidence="2" id="KW-0808">Transferase</keyword>
<keyword evidence="1" id="KW-0489">Methyltransferase</keyword>
<dbReference type="Proteomes" id="UP000233248">
    <property type="component" value="Unassembled WGS sequence"/>
</dbReference>
<protein>
    <recommendedName>
        <fullName evidence="5">SAM-dependent methyltransferase</fullName>
    </recommendedName>
</protein>
<name>A0A2N1J6G2_9BACT</name>
<dbReference type="GO" id="GO:0035243">
    <property type="term" value="F:protein-arginine omega-N symmetric methyltransferase activity"/>
    <property type="evidence" value="ECO:0007669"/>
    <property type="project" value="TreeGrafter"/>
</dbReference>
<gene>
    <name evidence="3" type="ORF">CP960_00600</name>
</gene>
<evidence type="ECO:0000313" key="3">
    <source>
        <dbReference type="EMBL" id="PKI82167.1"/>
    </source>
</evidence>
<dbReference type="GO" id="GO:0032259">
    <property type="term" value="P:methylation"/>
    <property type="evidence" value="ECO:0007669"/>
    <property type="project" value="UniProtKB-KW"/>
</dbReference>
<proteinExistence type="predicted"/>
<evidence type="ECO:0000313" key="4">
    <source>
        <dbReference type="Proteomes" id="UP000233248"/>
    </source>
</evidence>
<dbReference type="OrthoDB" id="9794208at2"/>
<organism evidence="3 4">
    <name type="scientific">Malaciobacter halophilus</name>
    <dbReference type="NCBI Taxonomy" id="197482"/>
    <lineage>
        <taxon>Bacteria</taxon>
        <taxon>Pseudomonadati</taxon>
        <taxon>Campylobacterota</taxon>
        <taxon>Epsilonproteobacteria</taxon>
        <taxon>Campylobacterales</taxon>
        <taxon>Arcobacteraceae</taxon>
        <taxon>Malaciobacter</taxon>
    </lineage>
</organism>
<evidence type="ECO:0000256" key="1">
    <source>
        <dbReference type="ARBA" id="ARBA00022603"/>
    </source>
</evidence>
<dbReference type="RefSeq" id="WP_101183245.1">
    <property type="nucleotide sequence ID" value="NZ_CP031218.1"/>
</dbReference>
<evidence type="ECO:0008006" key="5">
    <source>
        <dbReference type="Google" id="ProtNLM"/>
    </source>
</evidence>
<reference evidence="3 4" key="1">
    <citation type="submission" date="2017-09" db="EMBL/GenBank/DDBJ databases">
        <title>Genomics of the genus Arcobacter.</title>
        <authorList>
            <person name="Perez-Cataluna A."/>
            <person name="Figueras M.J."/>
            <person name="Salas-Masso N."/>
        </authorList>
    </citation>
    <scope>NUCLEOTIDE SEQUENCE [LARGE SCALE GENOMIC DNA]</scope>
    <source>
        <strain evidence="3 4">DSM 18005</strain>
    </source>
</reference>
<dbReference type="PANTHER" id="PTHR12049">
    <property type="entry name" value="PROTEIN ARGININE METHYLTRANSFERASE NDUFAF7, MITOCHONDRIAL"/>
    <property type="match status" value="1"/>
</dbReference>
<evidence type="ECO:0000256" key="2">
    <source>
        <dbReference type="ARBA" id="ARBA00022679"/>
    </source>
</evidence>
<accession>A0A2N1J6G2</accession>
<dbReference type="KEGG" id="ahs:AHALO_2363"/>
<dbReference type="InterPro" id="IPR038375">
    <property type="entry name" value="NDUFAF7_sf"/>
</dbReference>
<dbReference type="PANTHER" id="PTHR12049:SF7">
    <property type="entry name" value="PROTEIN ARGININE METHYLTRANSFERASE NDUFAF7, MITOCHONDRIAL"/>
    <property type="match status" value="1"/>
</dbReference>
<dbReference type="Gene3D" id="3.40.50.12710">
    <property type="match status" value="1"/>
</dbReference>